<dbReference type="OrthoDB" id="115601at2157"/>
<evidence type="ECO:0000256" key="1">
    <source>
        <dbReference type="ARBA" id="ARBA00022737"/>
    </source>
</evidence>
<dbReference type="EMBL" id="FNWU01000003">
    <property type="protein sequence ID" value="SEH50216.1"/>
    <property type="molecule type" value="Genomic_DNA"/>
</dbReference>
<accession>A0A1H6IUS4</accession>
<feature type="region of interest" description="Disordered" evidence="4">
    <location>
        <begin position="1"/>
        <end position="40"/>
    </location>
</feature>
<dbReference type="InterPro" id="IPR019734">
    <property type="entry name" value="TPR_rpt"/>
</dbReference>
<dbReference type="AlphaFoldDB" id="A0A1H6IUS4"/>
<dbReference type="InterPro" id="IPR051685">
    <property type="entry name" value="Ycf3/AcsC/BcsC/TPR_MFPF"/>
</dbReference>
<keyword evidence="6" id="KW-1185">Reference proteome</keyword>
<sequence length="322" mass="34611">MTDEPDDHDHEFSAGQGLEEDYEEFTLDPPELNADPSAVDPVDTRVITDALDRRNIADDQVDVEQLLDVGLSYMGINRFEEATGTFERAAMYASEDSLDAQEAWVNKGVAHAELEEYDEAIGAYEEALRIDDDSEHAATAETNLAYALWEFGRHEEALEHAERAVEIDPRFAQAWYNRGFFLLERGLAEDAVTAFNNAIRLGHRNADVLEEKARALEETGEHDEAEEVAEEAEQLRQERERELVEEHGGGGPVTDRESGGAAGGARGTDPGRGGGRGSGLDGNAGGGLGGGLDDVLGGNAGDGVDGDSGDGSDGFDSERGGR</sequence>
<gene>
    <name evidence="5" type="ORF">SAMN05192561_103191</name>
</gene>
<dbReference type="SUPFAM" id="SSF48452">
    <property type="entry name" value="TPR-like"/>
    <property type="match status" value="1"/>
</dbReference>
<feature type="repeat" description="TPR" evidence="3">
    <location>
        <begin position="101"/>
        <end position="134"/>
    </location>
</feature>
<dbReference type="RefSeq" id="WP_092816755.1">
    <property type="nucleotide sequence ID" value="NZ_FNWU01000003.1"/>
</dbReference>
<proteinExistence type="predicted"/>
<evidence type="ECO:0000313" key="5">
    <source>
        <dbReference type="EMBL" id="SEH50216.1"/>
    </source>
</evidence>
<keyword evidence="1" id="KW-0677">Repeat</keyword>
<dbReference type="SMART" id="SM00028">
    <property type="entry name" value="TPR"/>
    <property type="match status" value="5"/>
</dbReference>
<evidence type="ECO:0000256" key="2">
    <source>
        <dbReference type="ARBA" id="ARBA00022803"/>
    </source>
</evidence>
<feature type="compositionally biased region" description="Basic and acidic residues" evidence="4">
    <location>
        <begin position="233"/>
        <end position="258"/>
    </location>
</feature>
<evidence type="ECO:0000256" key="4">
    <source>
        <dbReference type="SAM" id="MobiDB-lite"/>
    </source>
</evidence>
<evidence type="ECO:0000313" key="6">
    <source>
        <dbReference type="Proteomes" id="UP000199215"/>
    </source>
</evidence>
<dbReference type="STRING" id="1267564.SAMN05192561_103191"/>
<organism evidence="5 6">
    <name type="scientific">Halopenitus malekzadehii</name>
    <dbReference type="NCBI Taxonomy" id="1267564"/>
    <lineage>
        <taxon>Archaea</taxon>
        <taxon>Methanobacteriati</taxon>
        <taxon>Methanobacteriota</taxon>
        <taxon>Stenosarchaea group</taxon>
        <taxon>Halobacteria</taxon>
        <taxon>Halobacteriales</taxon>
        <taxon>Haloferacaceae</taxon>
        <taxon>Halopenitus</taxon>
    </lineage>
</organism>
<dbReference type="PROSITE" id="PS50293">
    <property type="entry name" value="TPR_REGION"/>
    <property type="match status" value="2"/>
</dbReference>
<keyword evidence="2 3" id="KW-0802">TPR repeat</keyword>
<dbReference type="PANTHER" id="PTHR44943:SF8">
    <property type="entry name" value="TPR REPEAT-CONTAINING PROTEIN MJ0263"/>
    <property type="match status" value="1"/>
</dbReference>
<dbReference type="PANTHER" id="PTHR44943">
    <property type="entry name" value="CELLULOSE SYNTHASE OPERON PROTEIN C"/>
    <property type="match status" value="1"/>
</dbReference>
<dbReference type="Proteomes" id="UP000199215">
    <property type="component" value="Unassembled WGS sequence"/>
</dbReference>
<dbReference type="Pfam" id="PF13432">
    <property type="entry name" value="TPR_16"/>
    <property type="match status" value="1"/>
</dbReference>
<dbReference type="Pfam" id="PF13424">
    <property type="entry name" value="TPR_12"/>
    <property type="match status" value="1"/>
</dbReference>
<feature type="compositionally biased region" description="Gly residues" evidence="4">
    <location>
        <begin position="260"/>
        <end position="303"/>
    </location>
</feature>
<feature type="repeat" description="TPR" evidence="3">
    <location>
        <begin position="172"/>
        <end position="205"/>
    </location>
</feature>
<dbReference type="InterPro" id="IPR011990">
    <property type="entry name" value="TPR-like_helical_dom_sf"/>
</dbReference>
<dbReference type="PROSITE" id="PS50005">
    <property type="entry name" value="TPR"/>
    <property type="match status" value="3"/>
</dbReference>
<protein>
    <submittedName>
        <fullName evidence="5">Tetratricopeptide repeat-containing protein</fullName>
    </submittedName>
</protein>
<reference evidence="5 6" key="1">
    <citation type="submission" date="2016-10" db="EMBL/GenBank/DDBJ databases">
        <authorList>
            <person name="de Groot N.N."/>
        </authorList>
    </citation>
    <scope>NUCLEOTIDE SEQUENCE [LARGE SCALE GENOMIC DNA]</scope>
    <source>
        <strain evidence="5 6">IBRC-M10418</strain>
    </source>
</reference>
<feature type="compositionally biased region" description="Acidic residues" evidence="4">
    <location>
        <begin position="220"/>
        <end position="232"/>
    </location>
</feature>
<name>A0A1H6IUS4_9EURY</name>
<evidence type="ECO:0000256" key="3">
    <source>
        <dbReference type="PROSITE-ProRule" id="PRU00339"/>
    </source>
</evidence>
<feature type="region of interest" description="Disordered" evidence="4">
    <location>
        <begin position="216"/>
        <end position="322"/>
    </location>
</feature>
<dbReference type="Gene3D" id="1.25.40.10">
    <property type="entry name" value="Tetratricopeptide repeat domain"/>
    <property type="match status" value="2"/>
</dbReference>
<feature type="compositionally biased region" description="Acidic residues" evidence="4">
    <location>
        <begin position="304"/>
        <end position="315"/>
    </location>
</feature>
<feature type="repeat" description="TPR" evidence="3">
    <location>
        <begin position="138"/>
        <end position="171"/>
    </location>
</feature>